<dbReference type="PROSITE" id="PS00041">
    <property type="entry name" value="HTH_ARAC_FAMILY_1"/>
    <property type="match status" value="1"/>
</dbReference>
<gene>
    <name evidence="5" type="primary">chbR</name>
    <name evidence="5" type="ORF">NCTC13163_01513</name>
</gene>
<dbReference type="SMART" id="SM00342">
    <property type="entry name" value="HTH_ARAC"/>
    <property type="match status" value="1"/>
</dbReference>
<dbReference type="Proteomes" id="UP000254060">
    <property type="component" value="Unassembled WGS sequence"/>
</dbReference>
<organism evidence="5 6">
    <name type="scientific">Exiguobacterium aurantiacum</name>
    <dbReference type="NCBI Taxonomy" id="33987"/>
    <lineage>
        <taxon>Bacteria</taxon>
        <taxon>Bacillati</taxon>
        <taxon>Bacillota</taxon>
        <taxon>Bacilli</taxon>
        <taxon>Bacillales</taxon>
        <taxon>Bacillales Family XII. Incertae Sedis</taxon>
        <taxon>Exiguobacterium</taxon>
    </lineage>
</organism>
<dbReference type="InterPro" id="IPR018060">
    <property type="entry name" value="HTH_AraC"/>
</dbReference>
<accession>A0A377FU99</accession>
<dbReference type="PROSITE" id="PS01124">
    <property type="entry name" value="HTH_ARAC_FAMILY_2"/>
    <property type="match status" value="1"/>
</dbReference>
<proteinExistence type="predicted"/>
<dbReference type="InterPro" id="IPR020449">
    <property type="entry name" value="Tscrpt_reg_AraC-type_HTH"/>
</dbReference>
<evidence type="ECO:0000313" key="6">
    <source>
        <dbReference type="Proteomes" id="UP000254060"/>
    </source>
</evidence>
<dbReference type="EMBL" id="UGGP01000001">
    <property type="protein sequence ID" value="STO08144.1"/>
    <property type="molecule type" value="Genomic_DNA"/>
</dbReference>
<dbReference type="PANTHER" id="PTHR43280:SF28">
    <property type="entry name" value="HTH-TYPE TRANSCRIPTIONAL ACTIVATOR RHAS"/>
    <property type="match status" value="1"/>
</dbReference>
<dbReference type="OrthoDB" id="9778008at2"/>
<protein>
    <submittedName>
        <fullName evidence="5">Chb operon repressor</fullName>
    </submittedName>
</protein>
<keyword evidence="2" id="KW-0238">DNA-binding</keyword>
<dbReference type="InterPro" id="IPR018062">
    <property type="entry name" value="HTH_AraC-typ_CS"/>
</dbReference>
<dbReference type="AlphaFoldDB" id="A0A377FU99"/>
<dbReference type="GO" id="GO:0043565">
    <property type="term" value="F:sequence-specific DNA binding"/>
    <property type="evidence" value="ECO:0007669"/>
    <property type="project" value="InterPro"/>
</dbReference>
<dbReference type="Gene3D" id="1.10.10.60">
    <property type="entry name" value="Homeodomain-like"/>
    <property type="match status" value="2"/>
</dbReference>
<name>A0A377FU99_9BACL</name>
<dbReference type="SUPFAM" id="SSF46689">
    <property type="entry name" value="Homeodomain-like"/>
    <property type="match status" value="2"/>
</dbReference>
<dbReference type="RefSeq" id="WP_029335025.1">
    <property type="nucleotide sequence ID" value="NZ_UGGP01000001.1"/>
</dbReference>
<dbReference type="GO" id="GO:0003700">
    <property type="term" value="F:DNA-binding transcription factor activity"/>
    <property type="evidence" value="ECO:0007669"/>
    <property type="project" value="InterPro"/>
</dbReference>
<dbReference type="PANTHER" id="PTHR43280">
    <property type="entry name" value="ARAC-FAMILY TRANSCRIPTIONAL REGULATOR"/>
    <property type="match status" value="1"/>
</dbReference>
<evidence type="ECO:0000256" key="2">
    <source>
        <dbReference type="ARBA" id="ARBA00023125"/>
    </source>
</evidence>
<reference evidence="5 6" key="1">
    <citation type="submission" date="2018-06" db="EMBL/GenBank/DDBJ databases">
        <authorList>
            <consortium name="Pathogen Informatics"/>
            <person name="Doyle S."/>
        </authorList>
    </citation>
    <scope>NUCLEOTIDE SEQUENCE [LARGE SCALE GENOMIC DNA]</scope>
    <source>
        <strain evidence="5 6">NCTC13163</strain>
    </source>
</reference>
<keyword evidence="3" id="KW-0804">Transcription</keyword>
<sequence length="271" mass="30856">MRDTQTIFYMEWSDEHVTTVGIDVTTHFHAYVVRQGRVDLLVNGEKIRLESGTGLLVAPGQLMKRTGSADQTRLVEIKVDPYDLFAPVMAQQYVTPFLNMPRLTRKQLSPTNRHEKAVLDTIDKTARTLKSDTPFSRLDAVLQSTVLWRYWIQQPTDEPRRVTGQNRMTTMIAHIHDHVTERLTLEQIAAAGGLSRAECCRYFMKWCATTPLAYVCDVRMEAAARQLRGTGDPIAKVAEDFGYSSVSHFVQTFKKVHKVTPLAYRKGKRAQ</sequence>
<feature type="domain" description="HTH araC/xylS-type" evidence="4">
    <location>
        <begin position="169"/>
        <end position="267"/>
    </location>
</feature>
<evidence type="ECO:0000256" key="1">
    <source>
        <dbReference type="ARBA" id="ARBA00023015"/>
    </source>
</evidence>
<dbReference type="PRINTS" id="PR00032">
    <property type="entry name" value="HTHARAC"/>
</dbReference>
<evidence type="ECO:0000259" key="4">
    <source>
        <dbReference type="PROSITE" id="PS01124"/>
    </source>
</evidence>
<evidence type="ECO:0000313" key="5">
    <source>
        <dbReference type="EMBL" id="STO08144.1"/>
    </source>
</evidence>
<dbReference type="STRING" id="1397694.GCA_000702585_02010"/>
<evidence type="ECO:0000256" key="3">
    <source>
        <dbReference type="ARBA" id="ARBA00023163"/>
    </source>
</evidence>
<keyword evidence="1" id="KW-0805">Transcription regulation</keyword>
<dbReference type="Pfam" id="PF12833">
    <property type="entry name" value="HTH_18"/>
    <property type="match status" value="1"/>
</dbReference>
<dbReference type="InterPro" id="IPR009057">
    <property type="entry name" value="Homeodomain-like_sf"/>
</dbReference>